<comment type="similarity">
    <text evidence="1 7">Belongs to the peptidase S8 family.</text>
</comment>
<dbReference type="Gene3D" id="3.50.30.30">
    <property type="match status" value="1"/>
</dbReference>
<keyword evidence="12" id="KW-1185">Reference proteome</keyword>
<dbReference type="InterPro" id="IPR015500">
    <property type="entry name" value="Peptidase_S8_subtilisin-rel"/>
</dbReference>
<dbReference type="Gene3D" id="3.40.50.200">
    <property type="entry name" value="Peptidase S8/S53 domain"/>
    <property type="match status" value="1"/>
</dbReference>
<dbReference type="InterPro" id="IPR045051">
    <property type="entry name" value="SBT"/>
</dbReference>
<evidence type="ECO:0000256" key="3">
    <source>
        <dbReference type="ARBA" id="ARBA00022729"/>
    </source>
</evidence>
<evidence type="ECO:0000256" key="1">
    <source>
        <dbReference type="ARBA" id="ARBA00011073"/>
    </source>
</evidence>
<evidence type="ECO:0000256" key="5">
    <source>
        <dbReference type="ARBA" id="ARBA00022825"/>
    </source>
</evidence>
<organism evidence="11 12">
    <name type="scientific">Kalanchoe fedtschenkoi</name>
    <name type="common">Lavender scallops</name>
    <name type="synonym">South American air plant</name>
    <dbReference type="NCBI Taxonomy" id="63787"/>
    <lineage>
        <taxon>Eukaryota</taxon>
        <taxon>Viridiplantae</taxon>
        <taxon>Streptophyta</taxon>
        <taxon>Embryophyta</taxon>
        <taxon>Tracheophyta</taxon>
        <taxon>Spermatophyta</taxon>
        <taxon>Magnoliopsida</taxon>
        <taxon>eudicotyledons</taxon>
        <taxon>Gunneridae</taxon>
        <taxon>Pentapetalae</taxon>
        <taxon>Saxifragales</taxon>
        <taxon>Crassulaceae</taxon>
        <taxon>Kalanchoe</taxon>
    </lineage>
</organism>
<evidence type="ECO:0000256" key="6">
    <source>
        <dbReference type="PIRSR" id="PIRSR615500-1"/>
    </source>
</evidence>
<feature type="domain" description="Subtilisin-like protease fibronectin type-III" evidence="10">
    <location>
        <begin position="600"/>
        <end position="684"/>
    </location>
</feature>
<dbReference type="GO" id="GO:0006508">
    <property type="term" value="P:proteolysis"/>
    <property type="evidence" value="ECO:0007669"/>
    <property type="project" value="UniProtKB-KW"/>
</dbReference>
<dbReference type="Gramene" id="Kaladp0028s0035.1.v1.1">
    <property type="protein sequence ID" value="Kaladp0028s0035.1.v1.1.CDS.1"/>
    <property type="gene ID" value="Kaladp0028s0035.v1.1"/>
</dbReference>
<dbReference type="EnsemblPlants" id="Kaladp0028s0035.1.v1.1">
    <property type="protein sequence ID" value="Kaladp0028s0035.1.v1.1.CDS.1"/>
    <property type="gene ID" value="Kaladp0028s0035.v1.1"/>
</dbReference>
<sequence length="691" mass="75461">MSNSNFFNTVVFFYAFLSCNSYYTLQTTHSPSFMGLVLEKGTIPGNLWNMSDYGSNIIIGMVDTGIWPERRSFSDKGLSSIPKRWRGKCVEASDFKTPACNKKIIGAKFFMRDNEEGEILSPRDYEGHGTHTASIAAGAMVDEASYFGIGKGRACGMAPKARLAIYKVSGGDDDIVAAMDEAVRDGVHIISISMSGNQPSDIYTDAVSIAAFGATSKGVFVTAAAGNIGPEYSRVVNLAPWVTTVGASTMDRSFIAHLVLADGRVFKGEAFYCGDDLQENKKYPLIDGISAGHQNISNSTSAAACKELDPNLARGKIVVCKYDVRPFSALSESVRGAGGVGIVIIEVPRRGSQDLNLKLTIPGLAVLEPATSREIQNYLVSDPNPSATIKSCITELGVKPAPVIADLSARGPNPRSVFSLKPDLIAPGYKILGAWTGFVEKGDTSQEQPEFRTWSGTSFSTPHISGIAALIKSIYPEWTPAMIHSALMTTSYTHGNDGNPIKDSEGEIANMWAMGAGHVDPEKALHPGLVYNQSIDDYLDFMCAINYTSKQIEIVTHQEVECSTKPFTPWNLNQPGIVAAFDPSNPYPDQEMPSKPYPDLEMVLTRKVTSVHKFPSTYKATLSPFKKAKVTIKPKKLKFKTFGETKIFQVRVSPKHLDQVHGNFEFGELVWFDGTHRVYSPVAVGWWKYRK</sequence>
<name>A0A7N0T9N6_KALFE</name>
<feature type="signal peptide" evidence="8">
    <location>
        <begin position="1"/>
        <end position="21"/>
    </location>
</feature>
<dbReference type="AlphaFoldDB" id="A0A7N0T9N6"/>
<evidence type="ECO:0000313" key="11">
    <source>
        <dbReference type="EnsemblPlants" id="Kaladp0028s0035.1.v1.1.CDS.1"/>
    </source>
</evidence>
<dbReference type="SUPFAM" id="SSF52743">
    <property type="entry name" value="Subtilisin-like"/>
    <property type="match status" value="1"/>
</dbReference>
<evidence type="ECO:0000256" key="4">
    <source>
        <dbReference type="ARBA" id="ARBA00022801"/>
    </source>
</evidence>
<evidence type="ECO:0000256" key="2">
    <source>
        <dbReference type="ARBA" id="ARBA00022670"/>
    </source>
</evidence>
<dbReference type="PANTHER" id="PTHR10795">
    <property type="entry name" value="PROPROTEIN CONVERTASE SUBTILISIN/KEXIN"/>
    <property type="match status" value="1"/>
</dbReference>
<evidence type="ECO:0000313" key="12">
    <source>
        <dbReference type="Proteomes" id="UP000594263"/>
    </source>
</evidence>
<keyword evidence="3 8" id="KW-0732">Signal</keyword>
<keyword evidence="2 7" id="KW-0645">Protease</keyword>
<dbReference type="InterPro" id="IPR000209">
    <property type="entry name" value="Peptidase_S8/S53_dom"/>
</dbReference>
<feature type="active site" description="Charge relay system" evidence="6 7">
    <location>
        <position position="128"/>
    </location>
</feature>
<feature type="chain" id="PRO_5029835866" evidence="8">
    <location>
        <begin position="22"/>
        <end position="691"/>
    </location>
</feature>
<evidence type="ECO:0000256" key="7">
    <source>
        <dbReference type="PROSITE-ProRule" id="PRU01240"/>
    </source>
</evidence>
<dbReference type="Gene3D" id="2.60.40.2310">
    <property type="match status" value="1"/>
</dbReference>
<dbReference type="Pfam" id="PF00082">
    <property type="entry name" value="Peptidase_S8"/>
    <property type="match status" value="1"/>
</dbReference>
<evidence type="ECO:0000256" key="8">
    <source>
        <dbReference type="SAM" id="SignalP"/>
    </source>
</evidence>
<reference evidence="11" key="1">
    <citation type="submission" date="2021-01" db="UniProtKB">
        <authorList>
            <consortium name="EnsemblPlants"/>
        </authorList>
    </citation>
    <scope>IDENTIFICATION</scope>
</reference>
<dbReference type="InterPro" id="IPR036852">
    <property type="entry name" value="Peptidase_S8/S53_dom_sf"/>
</dbReference>
<accession>A0A7N0T9N6</accession>
<dbReference type="InterPro" id="IPR041469">
    <property type="entry name" value="Subtilisin-like_FN3"/>
</dbReference>
<keyword evidence="5 7" id="KW-0720">Serine protease</keyword>
<feature type="domain" description="Peptidase S8/S53" evidence="9">
    <location>
        <begin position="54"/>
        <end position="493"/>
    </location>
</feature>
<evidence type="ECO:0000259" key="10">
    <source>
        <dbReference type="Pfam" id="PF17766"/>
    </source>
</evidence>
<dbReference type="GO" id="GO:0004252">
    <property type="term" value="F:serine-type endopeptidase activity"/>
    <property type="evidence" value="ECO:0007669"/>
    <property type="project" value="UniProtKB-UniRule"/>
</dbReference>
<dbReference type="CDD" id="cd04852">
    <property type="entry name" value="Peptidases_S8_3"/>
    <property type="match status" value="1"/>
</dbReference>
<dbReference type="PROSITE" id="PS00138">
    <property type="entry name" value="SUBTILASE_SER"/>
    <property type="match status" value="1"/>
</dbReference>
<dbReference type="PROSITE" id="PS51892">
    <property type="entry name" value="SUBTILASE"/>
    <property type="match status" value="1"/>
</dbReference>
<feature type="active site" description="Charge relay system" evidence="6 7">
    <location>
        <position position="458"/>
    </location>
</feature>
<evidence type="ECO:0000259" key="9">
    <source>
        <dbReference type="Pfam" id="PF00082"/>
    </source>
</evidence>
<dbReference type="CDD" id="cd02120">
    <property type="entry name" value="PA_subtilisin_like"/>
    <property type="match status" value="1"/>
</dbReference>
<dbReference type="FunFam" id="3.40.50.200:FF:000006">
    <property type="entry name" value="Subtilisin-like protease SBT1.5"/>
    <property type="match status" value="1"/>
</dbReference>
<dbReference type="Pfam" id="PF17766">
    <property type="entry name" value="fn3_6"/>
    <property type="match status" value="1"/>
</dbReference>
<proteinExistence type="inferred from homology"/>
<protein>
    <submittedName>
        <fullName evidence="11">Uncharacterized protein</fullName>
    </submittedName>
</protein>
<dbReference type="Proteomes" id="UP000594263">
    <property type="component" value="Unplaced"/>
</dbReference>
<dbReference type="InterPro" id="IPR034197">
    <property type="entry name" value="Peptidases_S8_3"/>
</dbReference>
<keyword evidence="4 7" id="KW-0378">Hydrolase</keyword>
<feature type="active site" description="Charge relay system" evidence="6 7">
    <location>
        <position position="63"/>
    </location>
</feature>
<dbReference type="PRINTS" id="PR00723">
    <property type="entry name" value="SUBTILISIN"/>
</dbReference>
<dbReference type="OMA" id="RVIHEYS"/>
<dbReference type="InterPro" id="IPR023828">
    <property type="entry name" value="Peptidase_S8_Ser-AS"/>
</dbReference>